<proteinExistence type="predicted"/>
<protein>
    <submittedName>
        <fullName evidence="1">Uncharacterized protein</fullName>
    </submittedName>
</protein>
<comment type="caution">
    <text evidence="1">The sequence shown here is derived from an EMBL/GenBank/DDBJ whole genome shotgun (WGS) entry which is preliminary data.</text>
</comment>
<accession>A0ABQ7HW20</accession>
<dbReference type="Proteomes" id="UP001516464">
    <property type="component" value="Unassembled WGS sequence"/>
</dbReference>
<sequence length="171" mass="19803">MLDKFFSFFEEKKSPKDFLRELNIAIRKQKLVSAKLTAEINTMLATLQKQILRNNSEEVKRTSRVIVLAQRRRKKNDDRVESLENIRDTVMDAQCGLMENVSEAVKILENQSKNMLKRTSDLKKFDEVKNRIEVLTESLTEEVDDEDEIGKEAETLVHKTSVECGAIKDKL</sequence>
<evidence type="ECO:0000313" key="2">
    <source>
        <dbReference type="Proteomes" id="UP001516464"/>
    </source>
</evidence>
<gene>
    <name evidence="1" type="ORF">TCON_2436</name>
</gene>
<organism evidence="1 2">
    <name type="scientific">Astathelohania contejeani</name>
    <dbReference type="NCBI Taxonomy" id="164912"/>
    <lineage>
        <taxon>Eukaryota</taxon>
        <taxon>Fungi</taxon>
        <taxon>Fungi incertae sedis</taxon>
        <taxon>Microsporidia</taxon>
        <taxon>Astathelohaniidae</taxon>
        <taxon>Astathelohania</taxon>
    </lineage>
</organism>
<dbReference type="EMBL" id="SBIQ01000308">
    <property type="protein sequence ID" value="KAF7680944.1"/>
    <property type="molecule type" value="Genomic_DNA"/>
</dbReference>
<keyword evidence="2" id="KW-1185">Reference proteome</keyword>
<evidence type="ECO:0000313" key="1">
    <source>
        <dbReference type="EMBL" id="KAF7680944.1"/>
    </source>
</evidence>
<name>A0ABQ7HW20_9MICR</name>
<reference evidence="1 2" key="1">
    <citation type="submission" date="2019-01" db="EMBL/GenBank/DDBJ databases">
        <title>Genomes sequencing and comparative genomics of infectious freshwater microsporidia, Cucumispora dikerogammari and Thelohania contejeani.</title>
        <authorList>
            <person name="Cormier A."/>
            <person name="Giraud I."/>
            <person name="Wattier R."/>
            <person name="Teixeira M."/>
            <person name="Grandjean F."/>
            <person name="Rigaud T."/>
            <person name="Cordaux R."/>
        </authorList>
    </citation>
    <scope>NUCLEOTIDE SEQUENCE [LARGE SCALE GENOMIC DNA]</scope>
    <source>
        <strain evidence="1">T1</strain>
        <tissue evidence="1">Spores</tissue>
    </source>
</reference>